<dbReference type="Pfam" id="PF10970">
    <property type="entry name" value="GerPE"/>
    <property type="match status" value="1"/>
</dbReference>
<dbReference type="EMBL" id="JABTTE010000027">
    <property type="protein sequence ID" value="NSL53055.1"/>
    <property type="molecule type" value="Genomic_DNA"/>
</dbReference>
<keyword evidence="2" id="KW-1185">Reference proteome</keyword>
<proteinExistence type="predicted"/>
<sequence>MEKRLSIVDSVNISSIKDGSVVEIGDSFTIRLYSKALAVQREQELFLENEGSFHYPIFYRHIPSPIITERVFMARNNECPKIEVNKVSIFGVSTSTVFQIGSTNTIQSEARVKHIRHLIKDRDTSQEVEANNNHS</sequence>
<dbReference type="InterPro" id="IPR024496">
    <property type="entry name" value="Spore_germ_GerPE"/>
</dbReference>
<evidence type="ECO:0000313" key="1">
    <source>
        <dbReference type="EMBL" id="NSL53055.1"/>
    </source>
</evidence>
<protein>
    <submittedName>
        <fullName evidence="1">Spore germination protein GerPE</fullName>
    </submittedName>
</protein>
<dbReference type="AlphaFoldDB" id="A0A8J8GFM6"/>
<gene>
    <name evidence="1" type="ORF">HR057_15025</name>
</gene>
<evidence type="ECO:0000313" key="2">
    <source>
        <dbReference type="Proteomes" id="UP000625804"/>
    </source>
</evidence>
<dbReference type="Proteomes" id="UP000625804">
    <property type="component" value="Unassembled WGS sequence"/>
</dbReference>
<accession>A0A8J8GFM6</accession>
<organism evidence="1 2">
    <name type="scientific">Calidifontibacillus erzurumensis</name>
    <dbReference type="NCBI Taxonomy" id="2741433"/>
    <lineage>
        <taxon>Bacteria</taxon>
        <taxon>Bacillati</taxon>
        <taxon>Bacillota</taxon>
        <taxon>Bacilli</taxon>
        <taxon>Bacillales</taxon>
        <taxon>Bacillaceae</taxon>
        <taxon>Calidifontibacillus/Schinkia group</taxon>
        <taxon>Calidifontibacillus</taxon>
    </lineage>
</organism>
<comment type="caution">
    <text evidence="1">The sequence shown here is derived from an EMBL/GenBank/DDBJ whole genome shotgun (WGS) entry which is preliminary data.</text>
</comment>
<dbReference type="RefSeq" id="WP_173732257.1">
    <property type="nucleotide sequence ID" value="NZ_JABTTE010000027.1"/>
</dbReference>
<reference evidence="1" key="1">
    <citation type="submission" date="2020-06" db="EMBL/GenBank/DDBJ databases">
        <title>A novel thermopfilic bacterium from Erzurum, Turkey.</title>
        <authorList>
            <person name="Adiguzel A."/>
            <person name="Ay H."/>
            <person name="Baltaci M.O."/>
        </authorList>
    </citation>
    <scope>NUCLEOTIDE SEQUENCE</scope>
    <source>
        <strain evidence="1">P2</strain>
    </source>
</reference>
<name>A0A8J8GFM6_9BACI</name>